<dbReference type="OrthoDB" id="2900663at2759"/>
<dbReference type="AlphaFoldDB" id="A0A0D0DDI9"/>
<dbReference type="HOGENOM" id="CLU_051720_0_1_1"/>
<dbReference type="InParanoid" id="A0A0D0DDI9"/>
<accession>A0A0D0DDI9</accession>
<gene>
    <name evidence="1" type="ORF">PAXRUDRAFT_832238</name>
</gene>
<organism evidence="1 2">
    <name type="scientific">Paxillus rubicundulus Ve08.2h10</name>
    <dbReference type="NCBI Taxonomy" id="930991"/>
    <lineage>
        <taxon>Eukaryota</taxon>
        <taxon>Fungi</taxon>
        <taxon>Dikarya</taxon>
        <taxon>Basidiomycota</taxon>
        <taxon>Agaricomycotina</taxon>
        <taxon>Agaricomycetes</taxon>
        <taxon>Agaricomycetidae</taxon>
        <taxon>Boletales</taxon>
        <taxon>Paxilineae</taxon>
        <taxon>Paxillaceae</taxon>
        <taxon>Paxillus</taxon>
    </lineage>
</organism>
<dbReference type="Proteomes" id="UP000054538">
    <property type="component" value="Unassembled WGS sequence"/>
</dbReference>
<protein>
    <recommendedName>
        <fullName evidence="3">F-box domain-containing protein</fullName>
    </recommendedName>
</protein>
<evidence type="ECO:0008006" key="3">
    <source>
        <dbReference type="Google" id="ProtNLM"/>
    </source>
</evidence>
<evidence type="ECO:0000313" key="2">
    <source>
        <dbReference type="Proteomes" id="UP000054538"/>
    </source>
</evidence>
<proteinExistence type="predicted"/>
<dbReference type="SUPFAM" id="SSF52047">
    <property type="entry name" value="RNI-like"/>
    <property type="match status" value="1"/>
</dbReference>
<sequence length="234" mass="26551">MLPTLPDELLREIVLLSARSLQEACYLLVVAKRVHMWTEGLVYSDVALHTERQAHLFLSSLYPRPQFALRAVKSLRVDRNVQLYTAVQVLQICQGLTQLVLHALPLFPGCSSALLDALDGLPLISLSIYLSLLYNTTTVSLPALSVFRRVVDLEICDGWVLWGSTLHLERLQQLTHLIVRFSTQRTQPAFIRLILHNCESLQVITLRTNEAPDVVHDFLQRANLLDRRIVILGE</sequence>
<dbReference type="EMBL" id="KN825631">
    <property type="protein sequence ID" value="KIK82401.1"/>
    <property type="molecule type" value="Genomic_DNA"/>
</dbReference>
<reference evidence="1 2" key="1">
    <citation type="submission" date="2014-04" db="EMBL/GenBank/DDBJ databases">
        <authorList>
            <consortium name="DOE Joint Genome Institute"/>
            <person name="Kuo A."/>
            <person name="Kohler A."/>
            <person name="Jargeat P."/>
            <person name="Nagy L.G."/>
            <person name="Floudas D."/>
            <person name="Copeland A."/>
            <person name="Barry K.W."/>
            <person name="Cichocki N."/>
            <person name="Veneault-Fourrey C."/>
            <person name="LaButti K."/>
            <person name="Lindquist E.A."/>
            <person name="Lipzen A."/>
            <person name="Lundell T."/>
            <person name="Morin E."/>
            <person name="Murat C."/>
            <person name="Sun H."/>
            <person name="Tunlid A."/>
            <person name="Henrissat B."/>
            <person name="Grigoriev I.V."/>
            <person name="Hibbett D.S."/>
            <person name="Martin F."/>
            <person name="Nordberg H.P."/>
            <person name="Cantor M.N."/>
            <person name="Hua S.X."/>
        </authorList>
    </citation>
    <scope>NUCLEOTIDE SEQUENCE [LARGE SCALE GENOMIC DNA]</scope>
    <source>
        <strain evidence="1 2">Ve08.2h10</strain>
    </source>
</reference>
<name>A0A0D0DDI9_9AGAM</name>
<keyword evidence="2" id="KW-1185">Reference proteome</keyword>
<reference evidence="2" key="2">
    <citation type="submission" date="2015-01" db="EMBL/GenBank/DDBJ databases">
        <title>Evolutionary Origins and Diversification of the Mycorrhizal Mutualists.</title>
        <authorList>
            <consortium name="DOE Joint Genome Institute"/>
            <consortium name="Mycorrhizal Genomics Consortium"/>
            <person name="Kohler A."/>
            <person name="Kuo A."/>
            <person name="Nagy L.G."/>
            <person name="Floudas D."/>
            <person name="Copeland A."/>
            <person name="Barry K.W."/>
            <person name="Cichocki N."/>
            <person name="Veneault-Fourrey C."/>
            <person name="LaButti K."/>
            <person name="Lindquist E.A."/>
            <person name="Lipzen A."/>
            <person name="Lundell T."/>
            <person name="Morin E."/>
            <person name="Murat C."/>
            <person name="Riley R."/>
            <person name="Ohm R."/>
            <person name="Sun H."/>
            <person name="Tunlid A."/>
            <person name="Henrissat B."/>
            <person name="Grigoriev I.V."/>
            <person name="Hibbett D.S."/>
            <person name="Martin F."/>
        </authorList>
    </citation>
    <scope>NUCLEOTIDE SEQUENCE [LARGE SCALE GENOMIC DNA]</scope>
    <source>
        <strain evidence="2">Ve08.2h10</strain>
    </source>
</reference>
<evidence type="ECO:0000313" key="1">
    <source>
        <dbReference type="EMBL" id="KIK82401.1"/>
    </source>
</evidence>